<proteinExistence type="predicted"/>
<dbReference type="RefSeq" id="WP_047529368.1">
    <property type="nucleotide sequence ID" value="NZ_FNRV01000001.1"/>
</dbReference>
<sequence length="90" mass="9779">MGTPTIKTTGNGTINAIRHVWIDSTPTRFAMILPDDGHSRLAVRISPHLTVDGRDCFQVGDKVKYTVLTGPTGEFPRVQDLAKSADTNTV</sequence>
<accession>A0ABY0XM81</accession>
<protein>
    <submittedName>
        <fullName evidence="1">Uncharacterized protein</fullName>
    </submittedName>
</protein>
<evidence type="ECO:0000313" key="2">
    <source>
        <dbReference type="Proteomes" id="UP000199665"/>
    </source>
</evidence>
<reference evidence="1 2" key="1">
    <citation type="submission" date="2016-10" db="EMBL/GenBank/DDBJ databases">
        <authorList>
            <person name="Varghese N."/>
            <person name="Submissions S."/>
        </authorList>
    </citation>
    <scope>NUCLEOTIDE SEQUENCE [LARGE SCALE GENOMIC DNA]</scope>
    <source>
        <strain evidence="1 2">DSM 18327</strain>
    </source>
</reference>
<organism evidence="1 2">
    <name type="scientific">Pseudomonas mohnii</name>
    <dbReference type="NCBI Taxonomy" id="395600"/>
    <lineage>
        <taxon>Bacteria</taxon>
        <taxon>Pseudomonadati</taxon>
        <taxon>Pseudomonadota</taxon>
        <taxon>Gammaproteobacteria</taxon>
        <taxon>Pseudomonadales</taxon>
        <taxon>Pseudomonadaceae</taxon>
        <taxon>Pseudomonas</taxon>
    </lineage>
</organism>
<comment type="caution">
    <text evidence="1">The sequence shown here is derived from an EMBL/GenBank/DDBJ whole genome shotgun (WGS) entry which is preliminary data.</text>
</comment>
<name>A0ABY0XM81_9PSED</name>
<dbReference type="EMBL" id="FNRV01000001">
    <property type="protein sequence ID" value="SEB66511.1"/>
    <property type="molecule type" value="Genomic_DNA"/>
</dbReference>
<gene>
    <name evidence="1" type="ORF">SAMN05216205_0279</name>
</gene>
<dbReference type="Proteomes" id="UP000199665">
    <property type="component" value="Unassembled WGS sequence"/>
</dbReference>
<evidence type="ECO:0000313" key="1">
    <source>
        <dbReference type="EMBL" id="SEB66511.1"/>
    </source>
</evidence>
<keyword evidence="2" id="KW-1185">Reference proteome</keyword>